<dbReference type="GO" id="GO:0002526">
    <property type="term" value="P:acute inflammatory response"/>
    <property type="evidence" value="ECO:0007669"/>
    <property type="project" value="TreeGrafter"/>
</dbReference>
<name>A0A3Q0DVB3_CARSF</name>
<dbReference type="GO" id="GO:0009617">
    <property type="term" value="P:response to bacterium"/>
    <property type="evidence" value="ECO:0007669"/>
    <property type="project" value="TreeGrafter"/>
</dbReference>
<dbReference type="OrthoDB" id="120976at2759"/>
<protein>
    <submittedName>
        <fullName evidence="3">NACHT, LRR and PYD domains-containing protein 6</fullName>
    </submittedName>
</protein>
<dbReference type="PANTHER" id="PTHR45690">
    <property type="entry name" value="NACHT, LRR AND PYD DOMAINS-CONTAINING PROTEIN 12"/>
    <property type="match status" value="1"/>
</dbReference>
<dbReference type="InterPro" id="IPR050637">
    <property type="entry name" value="NLRP_innate_immun_reg"/>
</dbReference>
<dbReference type="GO" id="GO:0050727">
    <property type="term" value="P:regulation of inflammatory response"/>
    <property type="evidence" value="ECO:0007669"/>
    <property type="project" value="TreeGrafter"/>
</dbReference>
<feature type="domain" description="NACHT LRR and PYD" evidence="1">
    <location>
        <begin position="16"/>
        <end position="110"/>
    </location>
</feature>
<evidence type="ECO:0000313" key="3">
    <source>
        <dbReference type="RefSeq" id="XP_021565945.1"/>
    </source>
</evidence>
<dbReference type="AlphaFoldDB" id="A0A3Q0DVB3"/>
<dbReference type="Pfam" id="PF17776">
    <property type="entry name" value="NLRC4_HD2"/>
    <property type="match status" value="1"/>
</dbReference>
<proteinExistence type="predicted"/>
<gene>
    <name evidence="3" type="primary">NLRP6</name>
</gene>
<accession>A0A3Q0DVB3</accession>
<keyword evidence="2" id="KW-1185">Reference proteome</keyword>
<organism evidence="2 3">
    <name type="scientific">Carlito syrichta</name>
    <name type="common">Philippine tarsier</name>
    <name type="synonym">Tarsius syrichta</name>
    <dbReference type="NCBI Taxonomy" id="1868482"/>
    <lineage>
        <taxon>Eukaryota</taxon>
        <taxon>Metazoa</taxon>
        <taxon>Chordata</taxon>
        <taxon>Craniata</taxon>
        <taxon>Vertebrata</taxon>
        <taxon>Euteleostomi</taxon>
        <taxon>Mammalia</taxon>
        <taxon>Eutheria</taxon>
        <taxon>Euarchontoglires</taxon>
        <taxon>Primates</taxon>
        <taxon>Haplorrhini</taxon>
        <taxon>Tarsiiformes</taxon>
        <taxon>Tarsiidae</taxon>
        <taxon>Carlito</taxon>
    </lineage>
</organism>
<dbReference type="RefSeq" id="XP_021565945.1">
    <property type="nucleotide sequence ID" value="XM_021710270.1"/>
</dbReference>
<dbReference type="CTD" id="171389"/>
<dbReference type="PANTHER" id="PTHR45690:SF1">
    <property type="entry name" value="NACHT, LRR AND PYD DOMAINS-CONTAINING PROTEIN 6"/>
    <property type="match status" value="1"/>
</dbReference>
<dbReference type="GO" id="GO:0061702">
    <property type="term" value="C:canonical inflammasome complex"/>
    <property type="evidence" value="ECO:0007669"/>
    <property type="project" value="TreeGrafter"/>
</dbReference>
<dbReference type="GO" id="GO:0005000">
    <property type="term" value="F:vasopressin receptor activity"/>
    <property type="evidence" value="ECO:0007669"/>
    <property type="project" value="TreeGrafter"/>
</dbReference>
<reference evidence="3" key="1">
    <citation type="submission" date="2025-08" db="UniProtKB">
        <authorList>
            <consortium name="RefSeq"/>
        </authorList>
    </citation>
    <scope>IDENTIFICATION</scope>
</reference>
<sequence>PAGGVGSLLRGDAELRSHLVLTTRFLFGLLSAERARDVERYLGCAVSGRARRDALQWLQGQGCRARLAPEVTEGALEAAAEPEEEGEELNRPLELLYCLYETQDSAFARQALHGLRELSLERVRFGRMDVAVLSYCIRCCPTGWALRLVSCSLAAKQEKKRRSLAKRLQGGLGGGSPQATTKQLPASPLYPLFEAMTDQQCGLSSLTLSCCTLPNSVCRDLSQALRAAPALAELNLLHNRVSEAGLRLLSEGLAWPQCRVQTLRAQLPGLQGGLQFLVGMLPQSPALATLDLSGCLLPGPMVTYLCAVLQHPGCNLQTLRLTSVELSEQSVQELRAVKTATPGLVITHPALEDTPSPPTDSAVSSEALEARAVWSTVVRAPAEETLPS</sequence>
<dbReference type="SMART" id="SM00368">
    <property type="entry name" value="LRR_RI"/>
    <property type="match status" value="3"/>
</dbReference>
<dbReference type="InterPro" id="IPR041267">
    <property type="entry name" value="NLRP_HD2"/>
</dbReference>
<dbReference type="SUPFAM" id="SSF52047">
    <property type="entry name" value="RNI-like"/>
    <property type="match status" value="1"/>
</dbReference>
<dbReference type="GO" id="GO:0042277">
    <property type="term" value="F:peptide binding"/>
    <property type="evidence" value="ECO:0007669"/>
    <property type="project" value="TreeGrafter"/>
</dbReference>
<dbReference type="Proteomes" id="UP000189704">
    <property type="component" value="Unplaced"/>
</dbReference>
<evidence type="ECO:0000313" key="2">
    <source>
        <dbReference type="Proteomes" id="UP000189704"/>
    </source>
</evidence>
<feature type="non-terminal residue" evidence="3">
    <location>
        <position position="1"/>
    </location>
</feature>
<dbReference type="InterPro" id="IPR032675">
    <property type="entry name" value="LRR_dom_sf"/>
</dbReference>
<dbReference type="Gene3D" id="3.80.10.10">
    <property type="entry name" value="Ribonuclease Inhibitor"/>
    <property type="match status" value="1"/>
</dbReference>
<evidence type="ECO:0000259" key="1">
    <source>
        <dbReference type="Pfam" id="PF17776"/>
    </source>
</evidence>
<dbReference type="GeneID" id="103255719"/>
<dbReference type="KEGG" id="csyr:103255719"/>